<accession>A0A0Q3GAL3</accession>
<proteinExistence type="predicted"/>
<evidence type="ECO:0000313" key="2">
    <source>
        <dbReference type="EnsemblPlants" id="KQK07541"/>
    </source>
</evidence>
<organism evidence="1">
    <name type="scientific">Brachypodium distachyon</name>
    <name type="common">Purple false brome</name>
    <name type="synonym">Trachynia distachya</name>
    <dbReference type="NCBI Taxonomy" id="15368"/>
    <lineage>
        <taxon>Eukaryota</taxon>
        <taxon>Viridiplantae</taxon>
        <taxon>Streptophyta</taxon>
        <taxon>Embryophyta</taxon>
        <taxon>Tracheophyta</taxon>
        <taxon>Spermatophyta</taxon>
        <taxon>Magnoliopsida</taxon>
        <taxon>Liliopsida</taxon>
        <taxon>Poales</taxon>
        <taxon>Poaceae</taxon>
        <taxon>BOP clade</taxon>
        <taxon>Pooideae</taxon>
        <taxon>Stipodae</taxon>
        <taxon>Brachypodieae</taxon>
        <taxon>Brachypodium</taxon>
    </lineage>
</organism>
<dbReference type="OrthoDB" id="712864at2759"/>
<dbReference type="EnsemblPlants" id="KQK07541">
    <property type="protein sequence ID" value="KQK07541"/>
    <property type="gene ID" value="BRADI_2g36141v3"/>
</dbReference>
<dbReference type="Gramene" id="KQK07541">
    <property type="protein sequence ID" value="KQK07541"/>
    <property type="gene ID" value="BRADI_2g36141v3"/>
</dbReference>
<dbReference type="EMBL" id="CM000881">
    <property type="protein sequence ID" value="KQK07541.1"/>
    <property type="molecule type" value="Genomic_DNA"/>
</dbReference>
<evidence type="ECO:0000313" key="3">
    <source>
        <dbReference type="Proteomes" id="UP000008810"/>
    </source>
</evidence>
<reference evidence="2" key="3">
    <citation type="submission" date="2018-08" db="UniProtKB">
        <authorList>
            <consortium name="EnsemblPlants"/>
        </authorList>
    </citation>
    <scope>IDENTIFICATION</scope>
    <source>
        <strain evidence="2">cv. Bd21</strain>
    </source>
</reference>
<dbReference type="AlphaFoldDB" id="A0A0Q3GAL3"/>
<dbReference type="InParanoid" id="A0A0Q3GAL3"/>
<dbReference type="PANTHER" id="PTHR33165">
    <property type="entry name" value="F-BOX DOMAIN CONTAINING PROTEIN-LIKE-RELATED"/>
    <property type="match status" value="1"/>
</dbReference>
<sequence>MAVSWSLLPDDLVRRVGDCLLATDDVDYYINMRAAYRNWTAAAADPRKAVPGDQRFCLRRWVLLDDHHSMIDQSFLTRLLLLNTSTGRFVRMEIPHRYRPGGCSFANFTSIGGLLVQAASSWEGDSPGTRTRVLNPFTDSSIDFQAHIPNPYTSTIDSSTAGPSLCHTNAYLLHHVVSPNSPTLLLDRGPFQTACSAQIGDREFSISRCSLADQVRTVWGSGADQCSARPVGWMCFEVDSTGKAVRPTRSIGGRALFLGERSVFLDAEKFPSIDGDCVFYRRAEYYEVGGIYKFDLGKQIEERVTYGVADLSWSIGAKSLIQMLIRYCVDLPCAGYRERP</sequence>
<evidence type="ECO:0000313" key="1">
    <source>
        <dbReference type="EMBL" id="KQK07541.1"/>
    </source>
</evidence>
<reference evidence="1" key="2">
    <citation type="submission" date="2017-06" db="EMBL/GenBank/DDBJ databases">
        <title>WGS assembly of Brachypodium distachyon.</title>
        <authorList>
            <consortium name="The International Brachypodium Initiative"/>
            <person name="Lucas S."/>
            <person name="Harmon-Smith M."/>
            <person name="Lail K."/>
            <person name="Tice H."/>
            <person name="Grimwood J."/>
            <person name="Bruce D."/>
            <person name="Barry K."/>
            <person name="Shu S."/>
            <person name="Lindquist E."/>
            <person name="Wang M."/>
            <person name="Pitluck S."/>
            <person name="Vogel J.P."/>
            <person name="Garvin D.F."/>
            <person name="Mockler T.C."/>
            <person name="Schmutz J."/>
            <person name="Rokhsar D."/>
            <person name="Bevan M.W."/>
        </authorList>
    </citation>
    <scope>NUCLEOTIDE SEQUENCE</scope>
    <source>
        <strain evidence="1">Bd21</strain>
    </source>
</reference>
<reference evidence="1 2" key="1">
    <citation type="journal article" date="2010" name="Nature">
        <title>Genome sequencing and analysis of the model grass Brachypodium distachyon.</title>
        <authorList>
            <consortium name="International Brachypodium Initiative"/>
        </authorList>
    </citation>
    <scope>NUCLEOTIDE SEQUENCE [LARGE SCALE GENOMIC DNA]</scope>
    <source>
        <strain evidence="1 2">Bd21</strain>
    </source>
</reference>
<keyword evidence="3" id="KW-1185">Reference proteome</keyword>
<dbReference type="Proteomes" id="UP000008810">
    <property type="component" value="Chromosome 2"/>
</dbReference>
<gene>
    <name evidence="1" type="ORF">BRADI_2g36141v3</name>
</gene>
<name>A0A0Q3GAL3_BRADI</name>
<dbReference type="PANTHER" id="PTHR33165:SF64">
    <property type="entry name" value="DUF295 DOMAIN-CONTAINING PROTEIN"/>
    <property type="match status" value="1"/>
</dbReference>
<protein>
    <submittedName>
        <fullName evidence="1 2">Uncharacterized protein</fullName>
    </submittedName>
</protein>